<sequence>MDLQDILPQRGRKKLSMKKLLRILGVDSIEGLKQKAKAENLDLHDLLIDAVIKHQQDKK</sequence>
<accession>X1JT82</accession>
<dbReference type="EMBL" id="BARU01039754">
    <property type="protein sequence ID" value="GAH84630.1"/>
    <property type="molecule type" value="Genomic_DNA"/>
</dbReference>
<protein>
    <submittedName>
        <fullName evidence="1">Uncharacterized protein</fullName>
    </submittedName>
</protein>
<proteinExistence type="predicted"/>
<dbReference type="AlphaFoldDB" id="X1JT82"/>
<name>X1JT82_9ZZZZ</name>
<gene>
    <name evidence="1" type="ORF">S03H2_61584</name>
</gene>
<organism evidence="1">
    <name type="scientific">marine sediment metagenome</name>
    <dbReference type="NCBI Taxonomy" id="412755"/>
    <lineage>
        <taxon>unclassified sequences</taxon>
        <taxon>metagenomes</taxon>
        <taxon>ecological metagenomes</taxon>
    </lineage>
</organism>
<reference evidence="1" key="1">
    <citation type="journal article" date="2014" name="Front. Microbiol.">
        <title>High frequency of phylogenetically diverse reductive dehalogenase-homologous genes in deep subseafloor sedimentary metagenomes.</title>
        <authorList>
            <person name="Kawai M."/>
            <person name="Futagami T."/>
            <person name="Toyoda A."/>
            <person name="Takaki Y."/>
            <person name="Nishi S."/>
            <person name="Hori S."/>
            <person name="Arai W."/>
            <person name="Tsubouchi T."/>
            <person name="Morono Y."/>
            <person name="Uchiyama I."/>
            <person name="Ito T."/>
            <person name="Fujiyama A."/>
            <person name="Inagaki F."/>
            <person name="Takami H."/>
        </authorList>
    </citation>
    <scope>NUCLEOTIDE SEQUENCE</scope>
    <source>
        <strain evidence="1">Expedition CK06-06</strain>
    </source>
</reference>
<comment type="caution">
    <text evidence="1">The sequence shown here is derived from an EMBL/GenBank/DDBJ whole genome shotgun (WGS) entry which is preliminary data.</text>
</comment>
<evidence type="ECO:0000313" key="1">
    <source>
        <dbReference type="EMBL" id="GAH84630.1"/>
    </source>
</evidence>